<comment type="caution">
    <text evidence="1">The sequence shown here is derived from an EMBL/GenBank/DDBJ whole genome shotgun (WGS) entry which is preliminary data.</text>
</comment>
<reference evidence="1" key="1">
    <citation type="journal article" date="2023" name="PLoS Negl. Trop. Dis.">
        <title>A genome sequence for Biomphalaria pfeifferi, the major vector snail for the human-infecting parasite Schistosoma mansoni.</title>
        <authorList>
            <person name="Bu L."/>
            <person name="Lu L."/>
            <person name="Laidemitt M.R."/>
            <person name="Zhang S.M."/>
            <person name="Mutuku M."/>
            <person name="Mkoji G."/>
            <person name="Steinauer M."/>
            <person name="Loker E.S."/>
        </authorList>
    </citation>
    <scope>NUCLEOTIDE SEQUENCE</scope>
    <source>
        <strain evidence="1">KasaAsao</strain>
    </source>
</reference>
<evidence type="ECO:0000313" key="1">
    <source>
        <dbReference type="EMBL" id="KAK0062086.1"/>
    </source>
</evidence>
<sequence>MLTCILVSLRETLLPRMRPSPTSLYGLIIQAPLMFHFIASYTRAGVFCCLKADLSRPLHTFPLSVSHSSPSTRTEGIPG</sequence>
<dbReference type="AlphaFoldDB" id="A0AAD8BWQ0"/>
<dbReference type="Proteomes" id="UP001233172">
    <property type="component" value="Unassembled WGS sequence"/>
</dbReference>
<accession>A0AAD8BWQ0</accession>
<proteinExistence type="predicted"/>
<gene>
    <name evidence="1" type="ORF">Bpfe_008579</name>
</gene>
<name>A0AAD8BWQ0_BIOPF</name>
<keyword evidence="2" id="KW-1185">Reference proteome</keyword>
<protein>
    <submittedName>
        <fullName evidence="1">Uncharacterized protein</fullName>
    </submittedName>
</protein>
<organism evidence="1 2">
    <name type="scientific">Biomphalaria pfeifferi</name>
    <name type="common">Bloodfluke planorb</name>
    <name type="synonym">Freshwater snail</name>
    <dbReference type="NCBI Taxonomy" id="112525"/>
    <lineage>
        <taxon>Eukaryota</taxon>
        <taxon>Metazoa</taxon>
        <taxon>Spiralia</taxon>
        <taxon>Lophotrochozoa</taxon>
        <taxon>Mollusca</taxon>
        <taxon>Gastropoda</taxon>
        <taxon>Heterobranchia</taxon>
        <taxon>Euthyneura</taxon>
        <taxon>Panpulmonata</taxon>
        <taxon>Hygrophila</taxon>
        <taxon>Lymnaeoidea</taxon>
        <taxon>Planorbidae</taxon>
        <taxon>Biomphalaria</taxon>
    </lineage>
</organism>
<dbReference type="EMBL" id="JASAOG010000027">
    <property type="protein sequence ID" value="KAK0062086.1"/>
    <property type="molecule type" value="Genomic_DNA"/>
</dbReference>
<evidence type="ECO:0000313" key="2">
    <source>
        <dbReference type="Proteomes" id="UP001233172"/>
    </source>
</evidence>
<reference evidence="1" key="2">
    <citation type="submission" date="2023-04" db="EMBL/GenBank/DDBJ databases">
        <authorList>
            <person name="Bu L."/>
            <person name="Lu L."/>
            <person name="Laidemitt M.R."/>
            <person name="Zhang S.M."/>
            <person name="Mutuku M."/>
            <person name="Mkoji G."/>
            <person name="Steinauer M."/>
            <person name="Loker E.S."/>
        </authorList>
    </citation>
    <scope>NUCLEOTIDE SEQUENCE</scope>
    <source>
        <strain evidence="1">KasaAsao</strain>
        <tissue evidence="1">Whole Snail</tissue>
    </source>
</reference>